<evidence type="ECO:0000313" key="2">
    <source>
        <dbReference type="EMBL" id="OAN17828.1"/>
    </source>
</evidence>
<accession>A0A178KKC7</accession>
<dbReference type="EMBL" id="LVHF01000012">
    <property type="protein sequence ID" value="OAN17828.1"/>
    <property type="molecule type" value="Genomic_DNA"/>
</dbReference>
<dbReference type="STRING" id="858640.A3K86_02595"/>
<dbReference type="AlphaFoldDB" id="A0A178KKC7"/>
<reference evidence="2 3" key="1">
    <citation type="submission" date="2016-03" db="EMBL/GenBank/DDBJ databases">
        <title>Photobacterium proteolyticum sp. nov. a protease producing bacterium isolated from ocean sediments of Laizhou Bay.</title>
        <authorList>
            <person name="Li Y."/>
        </authorList>
    </citation>
    <scope>NUCLEOTIDE SEQUENCE [LARGE SCALE GENOMIC DNA]</scope>
    <source>
        <strain evidence="2 3">R-40508</strain>
    </source>
</reference>
<evidence type="ECO:0000313" key="3">
    <source>
        <dbReference type="Proteomes" id="UP000078503"/>
    </source>
</evidence>
<comment type="caution">
    <text evidence="2">The sequence shown here is derived from an EMBL/GenBank/DDBJ whole genome shotgun (WGS) entry which is preliminary data.</text>
</comment>
<gene>
    <name evidence="2" type="ORF">A3K86_02595</name>
</gene>
<sequence length="368" mass="39463">MADAGIAGVGTPGTYTPKAAKSGAKLNARQRKLPKQQGLTKKKALDEAKIYGEVVNDMRGDILGYVGDMASAGKDIVGAFKGEGLYTTGSGIEFGSAGDIIGAVKLGHDILSEIYEWSGKRKAKELEVNPLLSPLDATSYPNTKTAAYFAKRCAKKIGGEAVSFSGGVLSGVTHINALGAARHGRSDAKTIAHLVRLNESLSQFKAKGLTLEYELCKTIIDCKKLKLESQSAALATDCIPGNVISGAATATASFIHGQTLAYRLEKLGPAIDKAAKVLHYRAFHEMNIDYGLAATFGEEELPNEYDEDTPALNMVRELFAQIAKIEKERVIVNIKGHKLKVGGEHYRADKLMREPAGWLTIVDKLTLI</sequence>
<protein>
    <submittedName>
        <fullName evidence="2">Uncharacterized protein</fullName>
    </submittedName>
</protein>
<feature type="region of interest" description="Disordered" evidence="1">
    <location>
        <begin position="18"/>
        <end position="38"/>
    </location>
</feature>
<name>A0A178KKC7_9GAMM</name>
<evidence type="ECO:0000256" key="1">
    <source>
        <dbReference type="SAM" id="MobiDB-lite"/>
    </source>
</evidence>
<organism evidence="2 3">
    <name type="scientific">Photobacterium jeanii</name>
    <dbReference type="NCBI Taxonomy" id="858640"/>
    <lineage>
        <taxon>Bacteria</taxon>
        <taxon>Pseudomonadati</taxon>
        <taxon>Pseudomonadota</taxon>
        <taxon>Gammaproteobacteria</taxon>
        <taxon>Vibrionales</taxon>
        <taxon>Vibrionaceae</taxon>
        <taxon>Photobacterium</taxon>
    </lineage>
</organism>
<keyword evidence="3" id="KW-1185">Reference proteome</keyword>
<proteinExistence type="predicted"/>
<dbReference type="Proteomes" id="UP000078503">
    <property type="component" value="Unassembled WGS sequence"/>
</dbReference>